<feature type="compositionally biased region" description="Basic and acidic residues" evidence="1">
    <location>
        <begin position="122"/>
        <end position="141"/>
    </location>
</feature>
<sequence>MGQDEKKRPAALNLAPLRTKSASSVSSNESSSTSSSVAKPPRTPRFAEATTVHSPIDHREQPFSEKSENGQAQPGDVGFGYIGQNGQRESVAVPMTPRSPLKSALKVPGTPGRALNPLSPTFREEQALEDREKKTDKEQARDLVSQGPRHEEEGRRVTNSRYRKSRRGYEWPSSLCAA</sequence>
<reference evidence="2 3" key="1">
    <citation type="journal article" date="2024" name="Commun. Biol.">
        <title>Comparative genomic analysis of thermophilic fungi reveals convergent evolutionary adaptations and gene losses.</title>
        <authorList>
            <person name="Steindorff A.S."/>
            <person name="Aguilar-Pontes M.V."/>
            <person name="Robinson A.J."/>
            <person name="Andreopoulos B."/>
            <person name="LaButti K."/>
            <person name="Kuo A."/>
            <person name="Mondo S."/>
            <person name="Riley R."/>
            <person name="Otillar R."/>
            <person name="Haridas S."/>
            <person name="Lipzen A."/>
            <person name="Grimwood J."/>
            <person name="Schmutz J."/>
            <person name="Clum A."/>
            <person name="Reid I.D."/>
            <person name="Moisan M.C."/>
            <person name="Butler G."/>
            <person name="Nguyen T.T.M."/>
            <person name="Dewar K."/>
            <person name="Conant G."/>
            <person name="Drula E."/>
            <person name="Henrissat B."/>
            <person name="Hansel C."/>
            <person name="Singer S."/>
            <person name="Hutchinson M.I."/>
            <person name="de Vries R.P."/>
            <person name="Natvig D.O."/>
            <person name="Powell A.J."/>
            <person name="Tsang A."/>
            <person name="Grigoriev I.V."/>
        </authorList>
    </citation>
    <scope>NUCLEOTIDE SEQUENCE [LARGE SCALE GENOMIC DNA]</scope>
    <source>
        <strain evidence="2 3">CBS 620.91</strain>
    </source>
</reference>
<evidence type="ECO:0000256" key="1">
    <source>
        <dbReference type="SAM" id="MobiDB-lite"/>
    </source>
</evidence>
<evidence type="ECO:0000313" key="2">
    <source>
        <dbReference type="EMBL" id="KAL1844266.1"/>
    </source>
</evidence>
<proteinExistence type="predicted"/>
<protein>
    <submittedName>
        <fullName evidence="2">Uncharacterized protein</fullName>
    </submittedName>
</protein>
<dbReference type="Proteomes" id="UP001583172">
    <property type="component" value="Unassembled WGS sequence"/>
</dbReference>
<dbReference type="PANTHER" id="PTHR42069:SF1">
    <property type="entry name" value="MARVEL DOMAIN-CONTAINING PROTEIN"/>
    <property type="match status" value="1"/>
</dbReference>
<name>A0ABR3VR11_HUMIN</name>
<dbReference type="PANTHER" id="PTHR42069">
    <property type="entry name" value="HYPHAL ANASTAMOSIS-8 PROTEIN"/>
    <property type="match status" value="1"/>
</dbReference>
<feature type="compositionally biased region" description="Low complexity" evidence="1">
    <location>
        <begin position="21"/>
        <end position="36"/>
    </location>
</feature>
<gene>
    <name evidence="2" type="ORF">VTJ49DRAFT_2323</name>
</gene>
<accession>A0ABR3VR11</accession>
<keyword evidence="3" id="KW-1185">Reference proteome</keyword>
<organism evidence="2 3">
    <name type="scientific">Humicola insolens</name>
    <name type="common">Soft-rot fungus</name>
    <dbReference type="NCBI Taxonomy" id="85995"/>
    <lineage>
        <taxon>Eukaryota</taxon>
        <taxon>Fungi</taxon>
        <taxon>Dikarya</taxon>
        <taxon>Ascomycota</taxon>
        <taxon>Pezizomycotina</taxon>
        <taxon>Sordariomycetes</taxon>
        <taxon>Sordariomycetidae</taxon>
        <taxon>Sordariales</taxon>
        <taxon>Chaetomiaceae</taxon>
        <taxon>Mycothermus</taxon>
    </lineage>
</organism>
<dbReference type="EMBL" id="JAZGSY010000002">
    <property type="protein sequence ID" value="KAL1844266.1"/>
    <property type="molecule type" value="Genomic_DNA"/>
</dbReference>
<feature type="compositionally biased region" description="Basic and acidic residues" evidence="1">
    <location>
        <begin position="55"/>
        <end position="68"/>
    </location>
</feature>
<feature type="region of interest" description="Disordered" evidence="1">
    <location>
        <begin position="1"/>
        <end position="178"/>
    </location>
</feature>
<comment type="caution">
    <text evidence="2">The sequence shown here is derived from an EMBL/GenBank/DDBJ whole genome shotgun (WGS) entry which is preliminary data.</text>
</comment>
<evidence type="ECO:0000313" key="3">
    <source>
        <dbReference type="Proteomes" id="UP001583172"/>
    </source>
</evidence>